<protein>
    <submittedName>
        <fullName evidence="17">Peptidase S24-like domain protein</fullName>
    </submittedName>
</protein>
<evidence type="ECO:0000313" key="13">
    <source>
        <dbReference type="EMBL" id="EEF80292.1"/>
    </source>
</evidence>
<dbReference type="GO" id="GO:0004252">
    <property type="term" value="F:serine-type endopeptidase activity"/>
    <property type="evidence" value="ECO:0007669"/>
    <property type="project" value="InterPro"/>
</dbReference>
<dbReference type="EMBL" id="GG657892">
    <property type="protein sequence ID" value="EEF80567.1"/>
    <property type="molecule type" value="Genomic_DNA"/>
</dbReference>
<dbReference type="GO" id="GO:0003677">
    <property type="term" value="F:DNA binding"/>
    <property type="evidence" value="ECO:0007669"/>
    <property type="project" value="UniProtKB-KW"/>
</dbReference>
<accession>C0N2Z7</accession>
<evidence type="ECO:0000259" key="7">
    <source>
        <dbReference type="PROSITE" id="PS50943"/>
    </source>
</evidence>
<dbReference type="OrthoDB" id="5959816at2"/>
<dbReference type="EMBL" id="GG657900">
    <property type="protein sequence ID" value="EEF79080.1"/>
    <property type="molecule type" value="Genomic_DNA"/>
</dbReference>
<feature type="region of interest" description="Disordered" evidence="6">
    <location>
        <begin position="74"/>
        <end position="122"/>
    </location>
</feature>
<dbReference type="GO" id="GO:0006508">
    <property type="term" value="P:proteolysis"/>
    <property type="evidence" value="ECO:0007669"/>
    <property type="project" value="UniProtKB-KW"/>
</dbReference>
<dbReference type="CDD" id="cd00093">
    <property type="entry name" value="HTH_XRE"/>
    <property type="match status" value="1"/>
</dbReference>
<dbReference type="Pfam" id="PF01381">
    <property type="entry name" value="HTH_3"/>
    <property type="match status" value="1"/>
</dbReference>
<dbReference type="SUPFAM" id="SSF51306">
    <property type="entry name" value="LexA/Signal peptidase"/>
    <property type="match status" value="1"/>
</dbReference>
<evidence type="ECO:0000256" key="4">
    <source>
        <dbReference type="ARBA" id="ARBA00023125"/>
    </source>
</evidence>
<dbReference type="InterPro" id="IPR001387">
    <property type="entry name" value="Cro/C1-type_HTH"/>
</dbReference>
<sequence>MESLVYIGGRILEERKRLRLTQQDVADFVGITRQSQAKYEKGERSPDAIYLEKILGLGFNSYYVLTGNETFPTRSHLDVDDNSSSTHRNSNESETYEKRDRKSKVGQVDPTSNEEVGSSIKDYSAGTGSIMETFAHIPLFDVKASAGNGYVIHEEEETDALIFKKEWIYNELHSSPANLYLIYVEGESMEPALRPGDVILVDHTDNVAKRDGIYVIRMGESLLVKRLQRLPSQRLKVTSDNPAYEPFEISLDFDLQNELSIIGRVVWSGRRH</sequence>
<evidence type="ECO:0000313" key="11">
    <source>
        <dbReference type="EMBL" id="EEF79743.1"/>
    </source>
</evidence>
<dbReference type="Proteomes" id="UP000004679">
    <property type="component" value="Unassembled WGS sequence"/>
</dbReference>
<dbReference type="Pfam" id="PF00717">
    <property type="entry name" value="Peptidase_S24"/>
    <property type="match status" value="1"/>
</dbReference>
<reference evidence="17 18" key="2">
    <citation type="journal article" date="2011" name="J. Bacteriol.">
        <title>Draft genome sequence of the chemolithoheterotrophic, halophilic methylotroph Methylophaga thiooxydans DMS010.</title>
        <authorList>
            <person name="Boden R."/>
            <person name="Ferriera S."/>
            <person name="Johnson J."/>
            <person name="Kelly D.P."/>
            <person name="Murrell J.C."/>
            <person name="Schafer H."/>
        </authorList>
    </citation>
    <scope>NUCLEOTIDE SEQUENCE [LARGE SCALE GENOMIC DNA]</scope>
    <source>
        <strain evidence="17 18">DMS010</strain>
    </source>
</reference>
<dbReference type="AlphaFoldDB" id="C0N2Z7"/>
<dbReference type="HOGENOM" id="CLU_066192_1_2_6"/>
<dbReference type="EMBL" id="GG657895">
    <property type="protein sequence ID" value="EEF80292.1"/>
    <property type="molecule type" value="Genomic_DNA"/>
</dbReference>
<gene>
    <name evidence="15" type="ORF">MDMS009_1021</name>
    <name evidence="13" type="ORF">MDMS009_1188</name>
    <name evidence="14" type="ORF">MDMS009_1225</name>
    <name evidence="12" type="ORF">MDMS009_1268</name>
    <name evidence="11" type="ORF">MDMS009_1681</name>
    <name evidence="10" type="ORF">MDMS009_2340</name>
    <name evidence="9" type="ORF">MDMS009_2506</name>
    <name evidence="8" type="ORF">MDMS009_3014</name>
    <name evidence="17" type="ORF">MDMS009_577</name>
    <name evidence="16" type="ORF">MDMS009_892</name>
</gene>
<feature type="compositionally biased region" description="Basic and acidic residues" evidence="6">
    <location>
        <begin position="89"/>
        <end position="100"/>
    </location>
</feature>
<organism evidence="17 18">
    <name type="scientific">Methylophaga thiooxydans DMS010</name>
    <dbReference type="NCBI Taxonomy" id="637616"/>
    <lineage>
        <taxon>Bacteria</taxon>
        <taxon>Pseudomonadati</taxon>
        <taxon>Pseudomonadota</taxon>
        <taxon>Gammaproteobacteria</taxon>
        <taxon>Thiotrichales</taxon>
        <taxon>Piscirickettsiaceae</taxon>
        <taxon>Methylophaga</taxon>
    </lineage>
</organism>
<dbReference type="EMBL" id="GG657895">
    <property type="protein sequence ID" value="EEF80329.1"/>
    <property type="molecule type" value="Genomic_DNA"/>
</dbReference>
<reference evidence="17" key="1">
    <citation type="submission" date="2008-01" db="EMBL/GenBank/DDBJ databases">
        <authorList>
            <person name="Schaefer H."/>
            <person name="Ferriera S."/>
            <person name="Johnson J."/>
            <person name="Kravitz S."/>
            <person name="Beeson K."/>
            <person name="Sutton G."/>
            <person name="Rogers Y.-H."/>
            <person name="Friedman R."/>
            <person name="Frazier M."/>
            <person name="Venter J.C."/>
        </authorList>
    </citation>
    <scope>NUCLEOTIDE SEQUENCE</scope>
    <source>
        <strain evidence="17">DMS010</strain>
    </source>
</reference>
<dbReference type="EMBL" id="GG657907">
    <property type="protein sequence ID" value="EEF78470.1"/>
    <property type="molecule type" value="Genomic_DNA"/>
</dbReference>
<evidence type="ECO:0000313" key="18">
    <source>
        <dbReference type="Proteomes" id="UP000004679"/>
    </source>
</evidence>
<dbReference type="InterPro" id="IPR039418">
    <property type="entry name" value="LexA-like"/>
</dbReference>
<dbReference type="EMBL" id="GG657893">
    <property type="protein sequence ID" value="EEF80408.1"/>
    <property type="molecule type" value="Genomic_DNA"/>
</dbReference>
<dbReference type="PANTHER" id="PTHR40661">
    <property type="match status" value="1"/>
</dbReference>
<evidence type="ECO:0000313" key="16">
    <source>
        <dbReference type="EMBL" id="EEF80567.1"/>
    </source>
</evidence>
<evidence type="ECO:0000313" key="9">
    <source>
        <dbReference type="EMBL" id="EEF78989.1"/>
    </source>
</evidence>
<evidence type="ECO:0000256" key="6">
    <source>
        <dbReference type="SAM" id="MobiDB-lite"/>
    </source>
</evidence>
<evidence type="ECO:0000256" key="3">
    <source>
        <dbReference type="ARBA" id="ARBA00023015"/>
    </source>
</evidence>
<dbReference type="RefSeq" id="WP_008290350.1">
    <property type="nucleotide sequence ID" value="NZ_GG657888.1"/>
</dbReference>
<evidence type="ECO:0000256" key="2">
    <source>
        <dbReference type="ARBA" id="ARBA00022801"/>
    </source>
</evidence>
<keyword evidence="4" id="KW-0238">DNA-binding</keyword>
<dbReference type="PROSITE" id="PS50943">
    <property type="entry name" value="HTH_CROC1"/>
    <property type="match status" value="1"/>
</dbReference>
<evidence type="ECO:0000313" key="17">
    <source>
        <dbReference type="EMBL" id="EEF80850.1"/>
    </source>
</evidence>
<dbReference type="PROSITE" id="PS00501">
    <property type="entry name" value="SPASE_I_1"/>
    <property type="match status" value="1"/>
</dbReference>
<dbReference type="EMBL" id="GG657896">
    <property type="protein sequence ID" value="EEF80111.1"/>
    <property type="molecule type" value="Genomic_DNA"/>
</dbReference>
<dbReference type="Gene3D" id="1.10.260.40">
    <property type="entry name" value="lambda repressor-like DNA-binding domains"/>
    <property type="match status" value="1"/>
</dbReference>
<keyword evidence="5" id="KW-0804">Transcription</keyword>
<evidence type="ECO:0000313" key="12">
    <source>
        <dbReference type="EMBL" id="EEF80111.1"/>
    </source>
</evidence>
<dbReference type="GO" id="GO:0016020">
    <property type="term" value="C:membrane"/>
    <property type="evidence" value="ECO:0007669"/>
    <property type="project" value="InterPro"/>
</dbReference>
<keyword evidence="2" id="KW-0378">Hydrolase</keyword>
<evidence type="ECO:0000256" key="5">
    <source>
        <dbReference type="ARBA" id="ARBA00023163"/>
    </source>
</evidence>
<dbReference type="InterPro" id="IPR036286">
    <property type="entry name" value="LexA/Signal_pep-like_sf"/>
</dbReference>
<dbReference type="InterPro" id="IPR015927">
    <property type="entry name" value="Peptidase_S24_S26A/B/C"/>
</dbReference>
<keyword evidence="18" id="KW-1185">Reference proteome</keyword>
<evidence type="ECO:0000256" key="1">
    <source>
        <dbReference type="ARBA" id="ARBA00022670"/>
    </source>
</evidence>
<dbReference type="EMBL" id="GG657903">
    <property type="protein sequence ID" value="EEF78989.1"/>
    <property type="molecule type" value="Genomic_DNA"/>
</dbReference>
<evidence type="ECO:0000313" key="14">
    <source>
        <dbReference type="EMBL" id="EEF80329.1"/>
    </source>
</evidence>
<dbReference type="InterPro" id="IPR010982">
    <property type="entry name" value="Lambda_DNA-bd_dom_sf"/>
</dbReference>
<dbReference type="PANTHER" id="PTHR40661:SF3">
    <property type="entry name" value="FELS-1 PROPHAGE TRANSCRIPTIONAL REGULATOR"/>
    <property type="match status" value="1"/>
</dbReference>
<dbReference type="EMBL" id="GG657898">
    <property type="protein sequence ID" value="EEF79743.1"/>
    <property type="molecule type" value="Genomic_DNA"/>
</dbReference>
<evidence type="ECO:0000313" key="10">
    <source>
        <dbReference type="EMBL" id="EEF79080.1"/>
    </source>
</evidence>
<dbReference type="Gene3D" id="2.10.109.10">
    <property type="entry name" value="Umud Fragment, subunit A"/>
    <property type="match status" value="1"/>
</dbReference>
<dbReference type="InterPro" id="IPR019756">
    <property type="entry name" value="Pept_S26A_signal_pept_1_Ser-AS"/>
</dbReference>
<feature type="domain" description="HTH cro/C1-type" evidence="7">
    <location>
        <begin position="11"/>
        <end position="54"/>
    </location>
</feature>
<dbReference type="CDD" id="cd06529">
    <property type="entry name" value="S24_LexA-like"/>
    <property type="match status" value="1"/>
</dbReference>
<name>C0N2Z7_9GAMM</name>
<dbReference type="SUPFAM" id="SSF47413">
    <property type="entry name" value="lambda repressor-like DNA-binding domains"/>
    <property type="match status" value="1"/>
</dbReference>
<dbReference type="SMART" id="SM00530">
    <property type="entry name" value="HTH_XRE"/>
    <property type="match status" value="1"/>
</dbReference>
<keyword evidence="3" id="KW-0805">Transcription regulation</keyword>
<proteinExistence type="predicted"/>
<evidence type="ECO:0000313" key="8">
    <source>
        <dbReference type="EMBL" id="EEF78470.1"/>
    </source>
</evidence>
<dbReference type="EMBL" id="GG657888">
    <property type="protein sequence ID" value="EEF80850.1"/>
    <property type="molecule type" value="Genomic_DNA"/>
</dbReference>
<keyword evidence="1" id="KW-0645">Protease</keyword>
<evidence type="ECO:0000313" key="15">
    <source>
        <dbReference type="EMBL" id="EEF80408.1"/>
    </source>
</evidence>